<dbReference type="PANTHER" id="PTHR39426:SF1">
    <property type="entry name" value="HOMOLOGY TO DEATH-ON-CURING PROTEIN OF PHAGE P1"/>
    <property type="match status" value="1"/>
</dbReference>
<dbReference type="PROSITE" id="PS51459">
    <property type="entry name" value="FIDO"/>
    <property type="match status" value="1"/>
</dbReference>
<dbReference type="Proteomes" id="UP001255416">
    <property type="component" value="Unassembled WGS sequence"/>
</dbReference>
<evidence type="ECO:0000313" key="3">
    <source>
        <dbReference type="Proteomes" id="UP001255416"/>
    </source>
</evidence>
<comment type="caution">
    <text evidence="2">The sequence shown here is derived from an EMBL/GenBank/DDBJ whole genome shotgun (WGS) entry which is preliminary data.</text>
</comment>
<dbReference type="InterPro" id="IPR053737">
    <property type="entry name" value="Type_II_TA_Toxin"/>
</dbReference>
<dbReference type="InterPro" id="IPR006440">
    <property type="entry name" value="Doc"/>
</dbReference>
<feature type="domain" description="Fido" evidence="1">
    <location>
        <begin position="12"/>
        <end position="128"/>
    </location>
</feature>
<dbReference type="EMBL" id="JASMWN010000025">
    <property type="protein sequence ID" value="MDU9006540.1"/>
    <property type="molecule type" value="Genomic_DNA"/>
</dbReference>
<dbReference type="SUPFAM" id="SSF140931">
    <property type="entry name" value="Fic-like"/>
    <property type="match status" value="1"/>
</dbReference>
<reference evidence="3" key="1">
    <citation type="submission" date="2023-05" db="EMBL/GenBank/DDBJ databases">
        <title>Sedimentitalea sp. nov. JM2-8.</title>
        <authorList>
            <person name="Huang J."/>
        </authorList>
    </citation>
    <scope>NUCLEOTIDE SEQUENCE [LARGE SCALE GENOMIC DNA]</scope>
    <source>
        <strain evidence="3">KHS03</strain>
    </source>
</reference>
<dbReference type="InterPro" id="IPR036597">
    <property type="entry name" value="Fido-like_dom_sf"/>
</dbReference>
<dbReference type="Pfam" id="PF02661">
    <property type="entry name" value="Fic"/>
    <property type="match status" value="1"/>
</dbReference>
<dbReference type="Gene3D" id="1.20.120.1870">
    <property type="entry name" value="Fic/DOC protein, Fido domain"/>
    <property type="match status" value="1"/>
</dbReference>
<protein>
    <submittedName>
        <fullName evidence="2">Type II toxin-antitoxin system death-on-curing family toxin</fullName>
    </submittedName>
</protein>
<sequence length="133" mass="13993">MTGVGKAGPVWVPLRAILIIHDRQITRHGGAPGLRDATLLEMGSARAMNLAAYETASLTDIAAAYAFGIAKAHAFVDGNKRTAVVTALTFLRLNGLTFRPDPFDGVRMMEGLAASEVSEAQFAGWLAQGAAPI</sequence>
<name>A0ABU3VK83_9RHOB</name>
<dbReference type="PANTHER" id="PTHR39426">
    <property type="entry name" value="HOMOLOGY TO DEATH-ON-CURING PROTEIN OF PHAGE P1"/>
    <property type="match status" value="1"/>
</dbReference>
<proteinExistence type="predicted"/>
<gene>
    <name evidence="2" type="ORF">QO231_22140</name>
</gene>
<dbReference type="InterPro" id="IPR003812">
    <property type="entry name" value="Fido"/>
</dbReference>
<accession>A0ABU3VK83</accession>
<dbReference type="RefSeq" id="WP_316781687.1">
    <property type="nucleotide sequence ID" value="NZ_JASMWN010000025.1"/>
</dbReference>
<dbReference type="PIRSF" id="PIRSF018297">
    <property type="entry name" value="Doc"/>
    <property type="match status" value="1"/>
</dbReference>
<evidence type="ECO:0000259" key="1">
    <source>
        <dbReference type="PROSITE" id="PS51459"/>
    </source>
</evidence>
<keyword evidence="3" id="KW-1185">Reference proteome</keyword>
<dbReference type="NCBIfam" id="TIGR01550">
    <property type="entry name" value="DOC_P1"/>
    <property type="match status" value="1"/>
</dbReference>
<evidence type="ECO:0000313" key="2">
    <source>
        <dbReference type="EMBL" id="MDU9006540.1"/>
    </source>
</evidence>
<organism evidence="2 3">
    <name type="scientific">Sedimentitalea todarodis</name>
    <dbReference type="NCBI Taxonomy" id="1631240"/>
    <lineage>
        <taxon>Bacteria</taxon>
        <taxon>Pseudomonadati</taxon>
        <taxon>Pseudomonadota</taxon>
        <taxon>Alphaproteobacteria</taxon>
        <taxon>Rhodobacterales</taxon>
        <taxon>Paracoccaceae</taxon>
        <taxon>Sedimentitalea</taxon>
    </lineage>
</organism>